<dbReference type="EMBL" id="KZ502957">
    <property type="protein sequence ID" value="PKU70027.1"/>
    <property type="molecule type" value="Genomic_DNA"/>
</dbReference>
<dbReference type="PANTHER" id="PTHR11697:SF230">
    <property type="entry name" value="ZINC FINGER, MYM DOMAIN CONTAINING 1"/>
    <property type="match status" value="1"/>
</dbReference>
<gene>
    <name evidence="1" type="ORF">MA16_Dca014473</name>
</gene>
<name>A0A2I0W2Y7_9ASPA</name>
<proteinExistence type="predicted"/>
<dbReference type="AlphaFoldDB" id="A0A2I0W2Y7"/>
<dbReference type="PANTHER" id="PTHR11697">
    <property type="entry name" value="GENERAL TRANSCRIPTION FACTOR 2-RELATED ZINC FINGER PROTEIN"/>
    <property type="match status" value="1"/>
</dbReference>
<dbReference type="InterPro" id="IPR055298">
    <property type="entry name" value="AtLOH3-like"/>
</dbReference>
<evidence type="ECO:0008006" key="3">
    <source>
        <dbReference type="Google" id="ProtNLM"/>
    </source>
</evidence>
<keyword evidence="2" id="KW-1185">Reference proteome</keyword>
<evidence type="ECO:0000313" key="2">
    <source>
        <dbReference type="Proteomes" id="UP000233837"/>
    </source>
</evidence>
<organism evidence="1 2">
    <name type="scientific">Dendrobium catenatum</name>
    <dbReference type="NCBI Taxonomy" id="906689"/>
    <lineage>
        <taxon>Eukaryota</taxon>
        <taxon>Viridiplantae</taxon>
        <taxon>Streptophyta</taxon>
        <taxon>Embryophyta</taxon>
        <taxon>Tracheophyta</taxon>
        <taxon>Spermatophyta</taxon>
        <taxon>Magnoliopsida</taxon>
        <taxon>Liliopsida</taxon>
        <taxon>Asparagales</taxon>
        <taxon>Orchidaceae</taxon>
        <taxon>Epidendroideae</taxon>
        <taxon>Malaxideae</taxon>
        <taxon>Dendrobiinae</taxon>
        <taxon>Dendrobium</taxon>
    </lineage>
</organism>
<dbReference type="Proteomes" id="UP000233837">
    <property type="component" value="Unassembled WGS sequence"/>
</dbReference>
<protein>
    <recommendedName>
        <fullName evidence="3">HAT C-terminal dimerisation domain-containing protein</fullName>
    </recommendedName>
</protein>
<evidence type="ECO:0000313" key="1">
    <source>
        <dbReference type="EMBL" id="PKU70027.1"/>
    </source>
</evidence>
<sequence>MSCLNPNNSFSAYDKEKLIQLAELYSIDFSIVELVALEYQVSTYILNMRSSEELSSLDNIADLAKQIVKDKKDIVYPLVHRLLVLALTLPVATATVERAF</sequence>
<accession>A0A2I0W2Y7</accession>
<reference evidence="1 2" key="1">
    <citation type="journal article" date="2016" name="Sci. Rep.">
        <title>The Dendrobium catenatum Lindl. genome sequence provides insights into polysaccharide synthase, floral development and adaptive evolution.</title>
        <authorList>
            <person name="Zhang G.Q."/>
            <person name="Xu Q."/>
            <person name="Bian C."/>
            <person name="Tsai W.C."/>
            <person name="Yeh C.M."/>
            <person name="Liu K.W."/>
            <person name="Yoshida K."/>
            <person name="Zhang L.S."/>
            <person name="Chang S.B."/>
            <person name="Chen F."/>
            <person name="Shi Y."/>
            <person name="Su Y.Y."/>
            <person name="Zhang Y.Q."/>
            <person name="Chen L.J."/>
            <person name="Yin Y."/>
            <person name="Lin M."/>
            <person name="Huang H."/>
            <person name="Deng H."/>
            <person name="Wang Z.W."/>
            <person name="Zhu S.L."/>
            <person name="Zhao X."/>
            <person name="Deng C."/>
            <person name="Niu S.C."/>
            <person name="Huang J."/>
            <person name="Wang M."/>
            <person name="Liu G.H."/>
            <person name="Yang H.J."/>
            <person name="Xiao X.J."/>
            <person name="Hsiao Y.Y."/>
            <person name="Wu W.L."/>
            <person name="Chen Y.Y."/>
            <person name="Mitsuda N."/>
            <person name="Ohme-Takagi M."/>
            <person name="Luo Y.B."/>
            <person name="Van de Peer Y."/>
            <person name="Liu Z.J."/>
        </authorList>
    </citation>
    <scope>NUCLEOTIDE SEQUENCE [LARGE SCALE GENOMIC DNA]</scope>
    <source>
        <tissue evidence="1">The whole plant</tissue>
    </source>
</reference>
<reference evidence="1 2" key="2">
    <citation type="journal article" date="2017" name="Nature">
        <title>The Apostasia genome and the evolution of orchids.</title>
        <authorList>
            <person name="Zhang G.Q."/>
            <person name="Liu K.W."/>
            <person name="Li Z."/>
            <person name="Lohaus R."/>
            <person name="Hsiao Y.Y."/>
            <person name="Niu S.C."/>
            <person name="Wang J.Y."/>
            <person name="Lin Y.C."/>
            <person name="Xu Q."/>
            <person name="Chen L.J."/>
            <person name="Yoshida K."/>
            <person name="Fujiwara S."/>
            <person name="Wang Z.W."/>
            <person name="Zhang Y.Q."/>
            <person name="Mitsuda N."/>
            <person name="Wang M."/>
            <person name="Liu G.H."/>
            <person name="Pecoraro L."/>
            <person name="Huang H.X."/>
            <person name="Xiao X.J."/>
            <person name="Lin M."/>
            <person name="Wu X.Y."/>
            <person name="Wu W.L."/>
            <person name="Chen Y.Y."/>
            <person name="Chang S.B."/>
            <person name="Sakamoto S."/>
            <person name="Ohme-Takagi M."/>
            <person name="Yagi M."/>
            <person name="Zeng S.J."/>
            <person name="Shen C.Y."/>
            <person name="Yeh C.M."/>
            <person name="Luo Y.B."/>
            <person name="Tsai W.C."/>
            <person name="Van de Peer Y."/>
            <person name="Liu Z.J."/>
        </authorList>
    </citation>
    <scope>NUCLEOTIDE SEQUENCE [LARGE SCALE GENOMIC DNA]</scope>
    <source>
        <tissue evidence="1">The whole plant</tissue>
    </source>
</reference>